<organism evidence="1 2">
    <name type="scientific">Lasiodiplodia mahajangana</name>
    <dbReference type="NCBI Taxonomy" id="1108764"/>
    <lineage>
        <taxon>Eukaryota</taxon>
        <taxon>Fungi</taxon>
        <taxon>Dikarya</taxon>
        <taxon>Ascomycota</taxon>
        <taxon>Pezizomycotina</taxon>
        <taxon>Dothideomycetes</taxon>
        <taxon>Dothideomycetes incertae sedis</taxon>
        <taxon>Botryosphaeriales</taxon>
        <taxon>Botryosphaeriaceae</taxon>
        <taxon>Lasiodiplodia</taxon>
    </lineage>
</organism>
<proteinExistence type="predicted"/>
<dbReference type="Proteomes" id="UP001153332">
    <property type="component" value="Unassembled WGS sequence"/>
</dbReference>
<sequence>MATIPQAEPLTHSCGCQSTNHDLPKLVTFFREYGNTEAAYRDQPTLRLLQIPEDLGLRSPCAQCQLKTESGVETAICAIHCGPDALVEHDIMRDMFMSLIELRLQQETSVLLYTSDKCEGFHHEFGPVSITLDPPAPESASWKWEYIWHEWAKAFELRRDRVNIPELLNDLAKLPTLHRQKWWVALIRRLGREAIGTYGVYVSQGSVHRPSRLEWSALCREVTLIQCLDDLYGVYVEVDSRVHGFAHAHRTLRIEEMMLPMKDLSLSE</sequence>
<evidence type="ECO:0000313" key="1">
    <source>
        <dbReference type="EMBL" id="KAJ8129405.1"/>
    </source>
</evidence>
<comment type="caution">
    <text evidence="1">The sequence shown here is derived from an EMBL/GenBank/DDBJ whole genome shotgun (WGS) entry which is preliminary data.</text>
</comment>
<name>A0ACC2JPI6_9PEZI</name>
<evidence type="ECO:0000313" key="2">
    <source>
        <dbReference type="Proteomes" id="UP001153332"/>
    </source>
</evidence>
<accession>A0ACC2JPI6</accession>
<gene>
    <name evidence="1" type="ORF">O1611_g4227</name>
</gene>
<reference evidence="1" key="1">
    <citation type="submission" date="2022-12" db="EMBL/GenBank/DDBJ databases">
        <title>Genome Sequence of Lasiodiplodia mahajangana.</title>
        <authorList>
            <person name="Buettner E."/>
        </authorList>
    </citation>
    <scope>NUCLEOTIDE SEQUENCE</scope>
    <source>
        <strain evidence="1">VT137</strain>
    </source>
</reference>
<keyword evidence="2" id="KW-1185">Reference proteome</keyword>
<dbReference type="EMBL" id="JAPUUL010000772">
    <property type="protein sequence ID" value="KAJ8129405.1"/>
    <property type="molecule type" value="Genomic_DNA"/>
</dbReference>
<protein>
    <submittedName>
        <fullName evidence="1">Uncharacterized protein</fullName>
    </submittedName>
</protein>